<dbReference type="GO" id="GO:0007059">
    <property type="term" value="P:chromosome segregation"/>
    <property type="evidence" value="ECO:0007669"/>
    <property type="project" value="TreeGrafter"/>
</dbReference>
<evidence type="ECO:0000256" key="3">
    <source>
        <dbReference type="ARBA" id="ARBA00022454"/>
    </source>
</evidence>
<dbReference type="InterPro" id="IPR009072">
    <property type="entry name" value="Histone-fold"/>
</dbReference>
<comment type="similarity">
    <text evidence="7">Belongs to the CENP-W/WIP1 family.</text>
</comment>
<evidence type="ECO:0000256" key="7">
    <source>
        <dbReference type="ARBA" id="ARBA00038432"/>
    </source>
</evidence>
<evidence type="ECO:0000313" key="9">
    <source>
        <dbReference type="Proteomes" id="UP000268162"/>
    </source>
</evidence>
<dbReference type="GO" id="GO:0005654">
    <property type="term" value="C:nucleoplasm"/>
    <property type="evidence" value="ECO:0007669"/>
    <property type="project" value="TreeGrafter"/>
</dbReference>
<keyword evidence="6" id="KW-0137">Centromere</keyword>
<dbReference type="GO" id="GO:0003677">
    <property type="term" value="F:DNA binding"/>
    <property type="evidence" value="ECO:0007669"/>
    <property type="project" value="InterPro"/>
</dbReference>
<sequence>MTKLYSRPLLRRILKAHQPHYRLANNVDILVYLDYILFLKELAREARQSRRDSSNIEITAEDIQLATKRTLKRFKAHP</sequence>
<evidence type="ECO:0008006" key="10">
    <source>
        <dbReference type="Google" id="ProtNLM"/>
    </source>
</evidence>
<comment type="subcellular location">
    <subcellularLocation>
        <location evidence="2">Chromosome</location>
        <location evidence="2">Centromere</location>
        <location evidence="2">Kinetochore</location>
    </subcellularLocation>
    <subcellularLocation>
        <location evidence="1">Nucleus</location>
    </subcellularLocation>
</comment>
<dbReference type="InterPro" id="IPR028847">
    <property type="entry name" value="CENP-W"/>
</dbReference>
<reference evidence="9" key="1">
    <citation type="journal article" date="2018" name="Nat. Microbiol.">
        <title>Leveraging single-cell genomics to expand the fungal tree of life.</title>
        <authorList>
            <person name="Ahrendt S.R."/>
            <person name="Quandt C.A."/>
            <person name="Ciobanu D."/>
            <person name="Clum A."/>
            <person name="Salamov A."/>
            <person name="Andreopoulos B."/>
            <person name="Cheng J.F."/>
            <person name="Woyke T."/>
            <person name="Pelin A."/>
            <person name="Henrissat B."/>
            <person name="Reynolds N.K."/>
            <person name="Benny G.L."/>
            <person name="Smith M.E."/>
            <person name="James T.Y."/>
            <person name="Grigoriev I.V."/>
        </authorList>
    </citation>
    <scope>NUCLEOTIDE SEQUENCE [LARGE SCALE GENOMIC DNA]</scope>
    <source>
        <strain evidence="9">RSA 468</strain>
    </source>
</reference>
<evidence type="ECO:0000256" key="1">
    <source>
        <dbReference type="ARBA" id="ARBA00004123"/>
    </source>
</evidence>
<dbReference type="InterPro" id="IPR052484">
    <property type="entry name" value="CENP-W/WIP1"/>
</dbReference>
<keyword evidence="9" id="KW-1185">Reference proteome</keyword>
<dbReference type="Proteomes" id="UP000268162">
    <property type="component" value="Unassembled WGS sequence"/>
</dbReference>
<evidence type="ECO:0000313" key="8">
    <source>
        <dbReference type="EMBL" id="RKP39487.1"/>
    </source>
</evidence>
<gene>
    <name evidence="8" type="ORF">BJ085DRAFT_35226</name>
</gene>
<dbReference type="GO" id="GO:0051382">
    <property type="term" value="P:kinetochore assembly"/>
    <property type="evidence" value="ECO:0007669"/>
    <property type="project" value="InterPro"/>
</dbReference>
<evidence type="ECO:0000256" key="5">
    <source>
        <dbReference type="ARBA" id="ARBA00023242"/>
    </source>
</evidence>
<keyword evidence="5" id="KW-0539">Nucleus</keyword>
<dbReference type="GO" id="GO:0046982">
    <property type="term" value="F:protein heterodimerization activity"/>
    <property type="evidence" value="ECO:0007669"/>
    <property type="project" value="InterPro"/>
</dbReference>
<accession>A0A4Q0A0G2</accession>
<dbReference type="AlphaFoldDB" id="A0A4Q0A0G2"/>
<dbReference type="Gene3D" id="1.10.20.10">
    <property type="entry name" value="Histone, subunit A"/>
    <property type="match status" value="1"/>
</dbReference>
<dbReference type="GO" id="GO:0000278">
    <property type="term" value="P:mitotic cell cycle"/>
    <property type="evidence" value="ECO:0007669"/>
    <property type="project" value="InterPro"/>
</dbReference>
<dbReference type="Pfam" id="PF15510">
    <property type="entry name" value="CENP-W"/>
    <property type="match status" value="1"/>
</dbReference>
<evidence type="ECO:0000256" key="6">
    <source>
        <dbReference type="ARBA" id="ARBA00023328"/>
    </source>
</evidence>
<evidence type="ECO:0000256" key="2">
    <source>
        <dbReference type="ARBA" id="ARBA00004629"/>
    </source>
</evidence>
<dbReference type="EMBL" id="ML002268">
    <property type="protein sequence ID" value="RKP39487.1"/>
    <property type="molecule type" value="Genomic_DNA"/>
</dbReference>
<protein>
    <recommendedName>
        <fullName evidence="10">Transcription factor CBF/NF-Y/archaeal histone domain-containing protein</fullName>
    </recommendedName>
</protein>
<organism evidence="8 9">
    <name type="scientific">Dimargaris cristalligena</name>
    <dbReference type="NCBI Taxonomy" id="215637"/>
    <lineage>
        <taxon>Eukaryota</taxon>
        <taxon>Fungi</taxon>
        <taxon>Fungi incertae sedis</taxon>
        <taxon>Zoopagomycota</taxon>
        <taxon>Kickxellomycotina</taxon>
        <taxon>Dimargaritomycetes</taxon>
        <taxon>Dimargaritales</taxon>
        <taxon>Dimargaritaceae</taxon>
        <taxon>Dimargaris</taxon>
    </lineage>
</organism>
<name>A0A4Q0A0G2_9FUNG</name>
<keyword evidence="3" id="KW-0158">Chromosome</keyword>
<keyword evidence="4" id="KW-0995">Kinetochore</keyword>
<dbReference type="STRING" id="215637.A0A4Q0A0G2"/>
<dbReference type="CDD" id="cd13732">
    <property type="entry name" value="HFD_CENP-W"/>
    <property type="match status" value="1"/>
</dbReference>
<proteinExistence type="inferred from homology"/>
<dbReference type="SUPFAM" id="SSF47113">
    <property type="entry name" value="Histone-fold"/>
    <property type="match status" value="1"/>
</dbReference>
<dbReference type="OrthoDB" id="2543597at2759"/>
<evidence type="ECO:0000256" key="4">
    <source>
        <dbReference type="ARBA" id="ARBA00022838"/>
    </source>
</evidence>
<dbReference type="GO" id="GO:0000776">
    <property type="term" value="C:kinetochore"/>
    <property type="evidence" value="ECO:0007669"/>
    <property type="project" value="UniProtKB-KW"/>
</dbReference>
<dbReference type="PANTHER" id="PTHR34832:SF1">
    <property type="entry name" value="CENTROMERE PROTEIN W"/>
    <property type="match status" value="1"/>
</dbReference>
<dbReference type="PANTHER" id="PTHR34832">
    <property type="entry name" value="CENTROMERE PROTEIN W"/>
    <property type="match status" value="1"/>
</dbReference>